<protein>
    <submittedName>
        <fullName evidence="2">Uncharacterized protein</fullName>
    </submittedName>
</protein>
<dbReference type="AlphaFoldDB" id="K7YTS9"/>
<evidence type="ECO:0000313" key="3">
    <source>
        <dbReference type="Proteomes" id="UP000010074"/>
    </source>
</evidence>
<dbReference type="STRING" id="1069642.Bdt_0291"/>
<evidence type="ECO:0000256" key="1">
    <source>
        <dbReference type="SAM" id="Phobius"/>
    </source>
</evidence>
<keyword evidence="1" id="KW-0812">Transmembrane</keyword>
<dbReference type="PATRIC" id="fig|1069642.3.peg.288"/>
<dbReference type="HOGENOM" id="CLU_3285529_0_0_7"/>
<dbReference type="Proteomes" id="UP000010074">
    <property type="component" value="Chromosome"/>
</dbReference>
<organism evidence="2 3">
    <name type="scientific">Bdellovibrio bacteriovorus str. Tiberius</name>
    <dbReference type="NCBI Taxonomy" id="1069642"/>
    <lineage>
        <taxon>Bacteria</taxon>
        <taxon>Pseudomonadati</taxon>
        <taxon>Bdellovibrionota</taxon>
        <taxon>Bdellovibrionia</taxon>
        <taxon>Bdellovibrionales</taxon>
        <taxon>Pseudobdellovibrionaceae</taxon>
        <taxon>Bdellovibrio</taxon>
    </lineage>
</organism>
<proteinExistence type="predicted"/>
<name>K7YTS9_BDEBC</name>
<feature type="transmembrane region" description="Helical" evidence="1">
    <location>
        <begin position="21"/>
        <end position="38"/>
    </location>
</feature>
<dbReference type="EMBL" id="CP002930">
    <property type="protein sequence ID" value="AFX99999.1"/>
    <property type="molecule type" value="Genomic_DNA"/>
</dbReference>
<keyword evidence="1" id="KW-0472">Membrane</keyword>
<evidence type="ECO:0000313" key="2">
    <source>
        <dbReference type="EMBL" id="AFX99999.1"/>
    </source>
</evidence>
<keyword evidence="1" id="KW-1133">Transmembrane helix</keyword>
<accession>K7YTS9</accession>
<dbReference type="KEGG" id="bbat:Bdt_0291"/>
<gene>
    <name evidence="2" type="ORF">Bdt_0291</name>
</gene>
<dbReference type="RefSeq" id="WP_015089486.1">
    <property type="nucleotide sequence ID" value="NC_019567.1"/>
</dbReference>
<sequence length="40" mass="4472">MTTLETRAILAPKIRLGRVVIYFYLTTFIVVGIIAYLANG</sequence>
<dbReference type="GeneID" id="93014737"/>
<reference evidence="2 3" key="1">
    <citation type="journal article" date="2012" name="BMC Genomics">
        <title>Genome analysis of a simultaneously predatory and prey-independent, novel Bdellovibrio bacteriovorus from the River Tiber, supports in silico predictions of both ancient and recent lateral gene transfer from diverse bacteria.</title>
        <authorList>
            <person name="Hobley L."/>
            <person name="Lerner T.R."/>
            <person name="Williams L.E."/>
            <person name="Lambert C."/>
            <person name="Till R."/>
            <person name="Milner D.S."/>
            <person name="Basford S.M."/>
            <person name="Capeness M.J."/>
            <person name="Fenton A.K."/>
            <person name="Atterbury R.J."/>
            <person name="Harris M.A."/>
            <person name="Sockett R.E."/>
        </authorList>
    </citation>
    <scope>NUCLEOTIDE SEQUENCE [LARGE SCALE GENOMIC DNA]</scope>
    <source>
        <strain evidence="2 3">Tiberius</strain>
    </source>
</reference>